<organism evidence="8 9">
    <name type="scientific">Nocardiopsis sinuspersici</name>
    <dbReference type="NCBI Taxonomy" id="501010"/>
    <lineage>
        <taxon>Bacteria</taxon>
        <taxon>Bacillati</taxon>
        <taxon>Actinomycetota</taxon>
        <taxon>Actinomycetes</taxon>
        <taxon>Streptosporangiales</taxon>
        <taxon>Nocardiopsidaceae</taxon>
        <taxon>Nocardiopsis</taxon>
    </lineage>
</organism>
<dbReference type="EC" id="3.2.1.52" evidence="3"/>
<comment type="caution">
    <text evidence="8">The sequence shown here is derived from an EMBL/GenBank/DDBJ whole genome shotgun (WGS) entry which is preliminary data.</text>
</comment>
<reference evidence="9" key="1">
    <citation type="submission" date="2016-08" db="EMBL/GenBank/DDBJ databases">
        <authorList>
            <person name="Tokovenko B."/>
            <person name="Kalinowski J."/>
        </authorList>
    </citation>
    <scope>NUCLEOTIDE SEQUENCE [LARGE SCALE GENOMIC DNA]</scope>
    <source>
        <strain evidence="9">UTMC102</strain>
    </source>
</reference>
<dbReference type="EMBL" id="MCOK01000001">
    <property type="protein sequence ID" value="OOC57253.1"/>
    <property type="molecule type" value="Genomic_DNA"/>
</dbReference>
<evidence type="ECO:0000256" key="3">
    <source>
        <dbReference type="ARBA" id="ARBA00012663"/>
    </source>
</evidence>
<dbReference type="PANTHER" id="PTHR22600:SF57">
    <property type="entry name" value="BETA-N-ACETYLHEXOSAMINIDASE"/>
    <property type="match status" value="1"/>
</dbReference>
<feature type="region of interest" description="Disordered" evidence="6">
    <location>
        <begin position="49"/>
        <end position="81"/>
    </location>
</feature>
<dbReference type="Gene3D" id="3.20.20.80">
    <property type="entry name" value="Glycosidases"/>
    <property type="match status" value="1"/>
</dbReference>
<dbReference type="Gene3D" id="3.30.379.10">
    <property type="entry name" value="Chitobiase/beta-hexosaminidase domain 2-like"/>
    <property type="match status" value="1"/>
</dbReference>
<dbReference type="GO" id="GO:0030203">
    <property type="term" value="P:glycosaminoglycan metabolic process"/>
    <property type="evidence" value="ECO:0007669"/>
    <property type="project" value="TreeGrafter"/>
</dbReference>
<dbReference type="AlphaFoldDB" id="A0A1V3C977"/>
<dbReference type="Proteomes" id="UP000189004">
    <property type="component" value="Unassembled WGS sequence"/>
</dbReference>
<dbReference type="SUPFAM" id="SSF51445">
    <property type="entry name" value="(Trans)glycosidases"/>
    <property type="match status" value="1"/>
</dbReference>
<dbReference type="Pfam" id="PF00728">
    <property type="entry name" value="Glyco_hydro_20"/>
    <property type="match status" value="2"/>
</dbReference>
<dbReference type="InterPro" id="IPR029018">
    <property type="entry name" value="Hex-like_dom2"/>
</dbReference>
<dbReference type="InterPro" id="IPR025705">
    <property type="entry name" value="Beta_hexosaminidase_sua/sub"/>
</dbReference>
<comment type="similarity">
    <text evidence="2">Belongs to the glycosyl hydrolase 20 family.</text>
</comment>
<evidence type="ECO:0000256" key="6">
    <source>
        <dbReference type="SAM" id="MobiDB-lite"/>
    </source>
</evidence>
<evidence type="ECO:0000256" key="2">
    <source>
        <dbReference type="ARBA" id="ARBA00006285"/>
    </source>
</evidence>
<feature type="domain" description="Glycoside hydrolase family 20 catalytic" evidence="7">
    <location>
        <begin position="297"/>
        <end position="478"/>
    </location>
</feature>
<feature type="domain" description="Glycoside hydrolase family 20 catalytic" evidence="7">
    <location>
        <begin position="134"/>
        <end position="287"/>
    </location>
</feature>
<proteinExistence type="inferred from homology"/>
<dbReference type="PANTHER" id="PTHR22600">
    <property type="entry name" value="BETA-HEXOSAMINIDASE"/>
    <property type="match status" value="1"/>
</dbReference>
<keyword evidence="9" id="KW-1185">Reference proteome</keyword>
<evidence type="ECO:0000313" key="9">
    <source>
        <dbReference type="Proteomes" id="UP000189004"/>
    </source>
</evidence>
<evidence type="ECO:0000256" key="5">
    <source>
        <dbReference type="PIRSR" id="PIRSR625705-1"/>
    </source>
</evidence>
<gene>
    <name evidence="8" type="ORF">NOSIN_16065</name>
</gene>
<dbReference type="InterPro" id="IPR015883">
    <property type="entry name" value="Glyco_hydro_20_cat"/>
</dbReference>
<accession>A0A1V3C977</accession>
<protein>
    <recommendedName>
        <fullName evidence="3">beta-N-acetylhexosaminidase</fullName>
        <ecNumber evidence="3">3.2.1.52</ecNumber>
    </recommendedName>
</protein>
<dbReference type="GO" id="GO:0016020">
    <property type="term" value="C:membrane"/>
    <property type="evidence" value="ECO:0007669"/>
    <property type="project" value="TreeGrafter"/>
</dbReference>
<evidence type="ECO:0000313" key="8">
    <source>
        <dbReference type="EMBL" id="OOC57253.1"/>
    </source>
</evidence>
<comment type="catalytic activity">
    <reaction evidence="1">
        <text>Hydrolysis of terminal non-reducing N-acetyl-D-hexosamine residues in N-acetyl-beta-D-hexosaminides.</text>
        <dbReference type="EC" id="3.2.1.52"/>
    </reaction>
</comment>
<evidence type="ECO:0000256" key="4">
    <source>
        <dbReference type="ARBA" id="ARBA00022801"/>
    </source>
</evidence>
<feature type="compositionally biased region" description="Basic and acidic residues" evidence="6">
    <location>
        <begin position="49"/>
        <end position="64"/>
    </location>
</feature>
<dbReference type="InterPro" id="IPR017853">
    <property type="entry name" value="GH"/>
</dbReference>
<name>A0A1V3C977_9ACTN</name>
<keyword evidence="4" id="KW-0378">Hydrolase</keyword>
<dbReference type="GO" id="GO:0004563">
    <property type="term" value="F:beta-N-acetylhexosaminidase activity"/>
    <property type="evidence" value="ECO:0007669"/>
    <property type="project" value="UniProtKB-EC"/>
</dbReference>
<dbReference type="STRING" id="501010.NOSIN_16065"/>
<dbReference type="GO" id="GO:0005975">
    <property type="term" value="P:carbohydrate metabolic process"/>
    <property type="evidence" value="ECO:0007669"/>
    <property type="project" value="InterPro"/>
</dbReference>
<dbReference type="SUPFAM" id="SSF55545">
    <property type="entry name" value="beta-N-acetylhexosaminidase-like domain"/>
    <property type="match status" value="1"/>
</dbReference>
<evidence type="ECO:0000259" key="7">
    <source>
        <dbReference type="Pfam" id="PF00728"/>
    </source>
</evidence>
<dbReference type="PRINTS" id="PR00738">
    <property type="entry name" value="GLHYDRLASE20"/>
</dbReference>
<evidence type="ECO:0000256" key="1">
    <source>
        <dbReference type="ARBA" id="ARBA00001231"/>
    </source>
</evidence>
<feature type="active site" description="Proton donor" evidence="5">
    <location>
        <position position="286"/>
    </location>
</feature>
<sequence>MRVGREGRLTLAGAEPAAHDWFAWAAWTLHGLRVEPGRAGADVSVRVDGDRWRTGGDGSSEKTGVDPVTGVDPRPVPGTDERHRIGIEEGRVAVSGASGEGAFRALTSLVQLLSMDAQGDVWAPSGTLEDGPRYAWRGLSLDVVRHFLTAAEVTRVIDLLALHKFNVLHLHLTDGEGWRLESRRWPRLTRPTPDGEREYYTQEEFVDLVEYAALRHVTVVPEVDLPGHTGAAFDAYPELHGHVRPPHPRVRFLHPEVEVARTFARDVIDEFAELTPGPFLHLGGDEPFGMGHGDYVEFVRHAHRYVREAGKRVVGWQETARAGVLTGEDVLQYWIGAPDEFDPEAVKATVPEEFHTLVDQAAETFRISPGDVPGAAESGVPVLLSPNSLVYLDRPYADAADPGQEADRVRLGLPSYEPVTVAGAFDWEPGQTARSLAPGVTVAGVEAAVWGETLTGFDDLAFLLLPRLAGVAEKAWTQASTTWEEHSARLAGYGRFWSALGFGARFRPAEAG</sequence>